<dbReference type="AlphaFoldDB" id="A0A0L6Z9L4"/>
<protein>
    <submittedName>
        <fullName evidence="1">Uncharacterized protein</fullName>
    </submittedName>
</protein>
<dbReference type="Proteomes" id="UP000037043">
    <property type="component" value="Unassembled WGS sequence"/>
</dbReference>
<reference evidence="2" key="1">
    <citation type="submission" date="2015-08" db="EMBL/GenBank/DDBJ databases">
        <title>Genome sequence of the strict anaerobe Clostridium homopropionicum LuHBu1 (DSM 5847T).</title>
        <authorList>
            <person name="Poehlein A."/>
            <person name="Beck M."/>
            <person name="Schiel-Bengelsdorf B."/>
            <person name="Bengelsdorf F.R."/>
            <person name="Daniel R."/>
            <person name="Duerre P."/>
        </authorList>
    </citation>
    <scope>NUCLEOTIDE SEQUENCE [LARGE SCALE GENOMIC DNA]</scope>
    <source>
        <strain evidence="2">DSM 5847</strain>
    </source>
</reference>
<dbReference type="PATRIC" id="fig|1121318.3.peg.1758"/>
<dbReference type="RefSeq" id="WP_052221295.1">
    <property type="nucleotide sequence ID" value="NZ_LHUR01000022.1"/>
</dbReference>
<evidence type="ECO:0000313" key="2">
    <source>
        <dbReference type="Proteomes" id="UP000037043"/>
    </source>
</evidence>
<accession>A0A0L6Z9L4</accession>
<organism evidence="1 2">
    <name type="scientific">Clostridium homopropionicum DSM 5847</name>
    <dbReference type="NCBI Taxonomy" id="1121318"/>
    <lineage>
        <taxon>Bacteria</taxon>
        <taxon>Bacillati</taxon>
        <taxon>Bacillota</taxon>
        <taxon>Clostridia</taxon>
        <taxon>Eubacteriales</taxon>
        <taxon>Clostridiaceae</taxon>
        <taxon>Clostridium</taxon>
    </lineage>
</organism>
<dbReference type="STRING" id="36844.SAMN04488501_102250"/>
<evidence type="ECO:0000313" key="1">
    <source>
        <dbReference type="EMBL" id="KOA19655.1"/>
    </source>
</evidence>
<comment type="caution">
    <text evidence="1">The sequence shown here is derived from an EMBL/GenBank/DDBJ whole genome shotgun (WGS) entry which is preliminary data.</text>
</comment>
<keyword evidence="2" id="KW-1185">Reference proteome</keyword>
<proteinExistence type="predicted"/>
<dbReference type="EMBL" id="LHUR01000022">
    <property type="protein sequence ID" value="KOA19655.1"/>
    <property type="molecule type" value="Genomic_DNA"/>
</dbReference>
<name>A0A0L6Z9L4_9CLOT</name>
<sequence length="87" mass="10405">MKLEKYCHNCKFIIDGKCEVRETPDVVNGVFKCWLPSYSYSIELIKMLDPNERDEYLFSDIYEEEHLVRKIETGKFEESDEDDQEEA</sequence>
<gene>
    <name evidence="1" type="ORF">CLHOM_17440</name>
</gene>